<keyword evidence="1" id="KW-0805">Transcription regulation</keyword>
<dbReference type="InterPro" id="IPR003313">
    <property type="entry name" value="AraC-bd"/>
</dbReference>
<reference evidence="6" key="1">
    <citation type="journal article" date="2019" name="Int. J. Syst. Evol. Microbiol.">
        <title>The Global Catalogue of Microorganisms (GCM) 10K type strain sequencing project: providing services to taxonomists for standard genome sequencing and annotation.</title>
        <authorList>
            <consortium name="The Broad Institute Genomics Platform"/>
            <consortium name="The Broad Institute Genome Sequencing Center for Infectious Disease"/>
            <person name="Wu L."/>
            <person name="Ma J."/>
        </authorList>
    </citation>
    <scope>NUCLEOTIDE SEQUENCE [LARGE SCALE GENOMIC DNA]</scope>
    <source>
        <strain evidence="6">CCUG 49571</strain>
    </source>
</reference>
<dbReference type="EMBL" id="JBHSEP010000014">
    <property type="protein sequence ID" value="MFC4600171.1"/>
    <property type="molecule type" value="Genomic_DNA"/>
</dbReference>
<dbReference type="InterPro" id="IPR009057">
    <property type="entry name" value="Homeodomain-like_sf"/>
</dbReference>
<keyword evidence="3" id="KW-0804">Transcription</keyword>
<dbReference type="InterPro" id="IPR037923">
    <property type="entry name" value="HTH-like"/>
</dbReference>
<dbReference type="InterPro" id="IPR018060">
    <property type="entry name" value="HTH_AraC"/>
</dbReference>
<dbReference type="RefSeq" id="WP_378099034.1">
    <property type="nucleotide sequence ID" value="NZ_JBHSEP010000014.1"/>
</dbReference>
<dbReference type="Pfam" id="PF12833">
    <property type="entry name" value="HTH_18"/>
    <property type="match status" value="1"/>
</dbReference>
<evidence type="ECO:0000259" key="4">
    <source>
        <dbReference type="PROSITE" id="PS01124"/>
    </source>
</evidence>
<accession>A0ABV9FE55</accession>
<protein>
    <submittedName>
        <fullName evidence="5">Arabinose operon transcriptional regulator AraC</fullName>
    </submittedName>
</protein>
<dbReference type="PROSITE" id="PS01124">
    <property type="entry name" value="HTH_ARAC_FAMILY_2"/>
    <property type="match status" value="1"/>
</dbReference>
<dbReference type="InterPro" id="IPR020449">
    <property type="entry name" value="Tscrpt_reg_AraC-type_HTH"/>
</dbReference>
<evidence type="ECO:0000256" key="1">
    <source>
        <dbReference type="ARBA" id="ARBA00023015"/>
    </source>
</evidence>
<gene>
    <name evidence="5" type="primary">araC</name>
    <name evidence="5" type="ORF">ACFO3S_18130</name>
</gene>
<name>A0ABV9FE55_9BACL</name>
<dbReference type="Gene3D" id="1.10.10.60">
    <property type="entry name" value="Homeodomain-like"/>
    <property type="match status" value="2"/>
</dbReference>
<dbReference type="PRINTS" id="PR00032">
    <property type="entry name" value="HTHARAC"/>
</dbReference>
<keyword evidence="2" id="KW-0238">DNA-binding</keyword>
<dbReference type="SUPFAM" id="SSF51215">
    <property type="entry name" value="Regulatory protein AraC"/>
    <property type="match status" value="1"/>
</dbReference>
<organism evidence="5 6">
    <name type="scientific">Cohnella hongkongensis</name>
    <dbReference type="NCBI Taxonomy" id="178337"/>
    <lineage>
        <taxon>Bacteria</taxon>
        <taxon>Bacillati</taxon>
        <taxon>Bacillota</taxon>
        <taxon>Bacilli</taxon>
        <taxon>Bacillales</taxon>
        <taxon>Paenibacillaceae</taxon>
        <taxon>Cohnella</taxon>
    </lineage>
</organism>
<proteinExistence type="predicted"/>
<sequence length="289" mass="33267">MSGKPYYPADFVTPKNRPPGVLATELYRKEHGYFCHRPKGTRDWLIMYTVSGTGIVESASHAYECKHGDVALITPGTPQEFYTAEGSVWEKMWCHFTPRPSFYSWLSFTENVGGVLHLRLDDSDIRDDVHKAFERLLHNNQSVRPMSEELAMNALEEIILLLSKYQREKKQAVLDPRIQEVVQFLMQNYAQQIQLNDLAQRVCLSPSRLTHLFKEQVGRSITDILQKHRLKQGARLLLSTNKSIVEICAEVGFNSPAFFTRKFMSFYGTSPGMYRKRNKWEGPKESSLA</sequence>
<keyword evidence="6" id="KW-1185">Reference proteome</keyword>
<dbReference type="Gene3D" id="2.60.120.280">
    <property type="entry name" value="Regulatory protein AraC"/>
    <property type="match status" value="1"/>
</dbReference>
<feature type="domain" description="HTH araC/xylS-type" evidence="4">
    <location>
        <begin position="179"/>
        <end position="277"/>
    </location>
</feature>
<evidence type="ECO:0000313" key="6">
    <source>
        <dbReference type="Proteomes" id="UP001596028"/>
    </source>
</evidence>
<dbReference type="PANTHER" id="PTHR43280:SF2">
    <property type="entry name" value="HTH-TYPE TRANSCRIPTIONAL REGULATOR EXSA"/>
    <property type="match status" value="1"/>
</dbReference>
<dbReference type="Pfam" id="PF02311">
    <property type="entry name" value="AraC_binding"/>
    <property type="match status" value="1"/>
</dbReference>
<comment type="caution">
    <text evidence="5">The sequence shown here is derived from an EMBL/GenBank/DDBJ whole genome shotgun (WGS) entry which is preliminary data.</text>
</comment>
<evidence type="ECO:0000313" key="5">
    <source>
        <dbReference type="EMBL" id="MFC4600171.1"/>
    </source>
</evidence>
<dbReference type="SMART" id="SM00342">
    <property type="entry name" value="HTH_ARAC"/>
    <property type="match status" value="1"/>
</dbReference>
<dbReference type="Proteomes" id="UP001596028">
    <property type="component" value="Unassembled WGS sequence"/>
</dbReference>
<dbReference type="SUPFAM" id="SSF46689">
    <property type="entry name" value="Homeodomain-like"/>
    <property type="match status" value="2"/>
</dbReference>
<dbReference type="PANTHER" id="PTHR43280">
    <property type="entry name" value="ARAC-FAMILY TRANSCRIPTIONAL REGULATOR"/>
    <property type="match status" value="1"/>
</dbReference>
<evidence type="ECO:0000256" key="2">
    <source>
        <dbReference type="ARBA" id="ARBA00023125"/>
    </source>
</evidence>
<dbReference type="NCBIfam" id="NF007860">
    <property type="entry name" value="PRK10572.1"/>
    <property type="match status" value="1"/>
</dbReference>
<evidence type="ECO:0000256" key="3">
    <source>
        <dbReference type="ARBA" id="ARBA00023163"/>
    </source>
</evidence>